<comment type="cofactor">
    <cofactor evidence="1 13">
        <name>Zn(2+)</name>
        <dbReference type="ChEBI" id="CHEBI:29105"/>
    </cofactor>
</comment>
<comment type="subunit">
    <text evidence="4">Homodimer.</text>
</comment>
<dbReference type="VEuPathDB" id="FungiDB:ASPZODRAFT_92382"/>
<evidence type="ECO:0000256" key="12">
    <source>
        <dbReference type="ARBA" id="ARBA00050997"/>
    </source>
</evidence>
<feature type="region of interest" description="Disordered" evidence="15">
    <location>
        <begin position="514"/>
        <end position="548"/>
    </location>
</feature>
<dbReference type="InterPro" id="IPR020843">
    <property type="entry name" value="ER"/>
</dbReference>
<dbReference type="Pfam" id="PF00107">
    <property type="entry name" value="ADH_zinc_N"/>
    <property type="match status" value="1"/>
</dbReference>
<dbReference type="GeneID" id="34616905"/>
<organism evidence="17 18">
    <name type="scientific">Penicilliopsis zonata CBS 506.65</name>
    <dbReference type="NCBI Taxonomy" id="1073090"/>
    <lineage>
        <taxon>Eukaryota</taxon>
        <taxon>Fungi</taxon>
        <taxon>Dikarya</taxon>
        <taxon>Ascomycota</taxon>
        <taxon>Pezizomycotina</taxon>
        <taxon>Eurotiomycetes</taxon>
        <taxon>Eurotiomycetidae</taxon>
        <taxon>Eurotiales</taxon>
        <taxon>Aspergillaceae</taxon>
        <taxon>Penicilliopsis</taxon>
    </lineage>
</organism>
<sequence>MEPQNLLAASTYINNLLLARGLLKSGRPIEFASPENEEGGTEATMARVINLVNDLVIRRDREAEHRENLATTVRTLRATESQQTLEIGKLKTKATELTRSLALADAQERAIKASFSSAESTIRTLKEQIQRVKATLTQVRAQCANDIRKRDLELQKLKSHLADRQRGKRDGLGVTTININPIAERSSRPRSVLGGEGLNCPGYSLKQETTEFLTELCQNLSDENDTLIVLARNTVQTLKDLQGLPQTDEEEGNPTICSSAGPQKPSNGPVTTLPASCEELSDQMSIVLEHLRTLLTNPSFVPLEEVEMRDEEIKSLREGWEKMESRWKQAVILMDGWHKRIANGGDSIQIDELQRGMDLDLHLSPNLVEATAEMTAEIETTAHPPIFSDETSGEPGNDRKDAETDEVSSSNEASKRSKERKTLKVPSRALKERNDNVRPARSPRKVSFTPGLQGSPCNPVSEEDETLLVKAHKSEAVTQRHGKKKADTQKPQDVQVSQQMSIFQKLAAVEDEARAAEQARKQSESRKRGRGAVKSTVRPAAGRRRSTLTHDELDELMGVPARSEEPASVFHGWVAHNATDPLKYTTFTPKPFTDSDIEIQVSHCGVCGTDVHTIRSGWGPTRYPCVCGHEIIGTVTRVGSSVTSSQEFRIGDRVGVGAQSMSCLRADCEACADGRENYCPRMTGTYNARYADSSKSPSYGGFATHWRGPAHFVFKIPDGLPSAQAAPLLCGGVTMFAPLRKYGAGPGISVGIVGVGGLGHMGILFAKAMGCARVVAISRTSGKRSDALEGLGADAFIATAEDANWAKANSRTLDLIICTVSSPDMPFAQYLRLLKLDGVFVQVGAPEEPLPALNAWSLIQKGVKVTGSSIGSPGEIRQMLQLAADKRVSPWVQVRPMHEVNDTLADMHHGKARYRYVLVNKEAQARL</sequence>
<feature type="region of interest" description="Disordered" evidence="15">
    <location>
        <begin position="474"/>
        <end position="495"/>
    </location>
</feature>
<dbReference type="CDD" id="cd05283">
    <property type="entry name" value="CAD1"/>
    <property type="match status" value="1"/>
</dbReference>
<dbReference type="InterPro" id="IPR021622">
    <property type="entry name" value="Afadin/alpha-actinin-bd"/>
</dbReference>
<dbReference type="SUPFAM" id="SSF50129">
    <property type="entry name" value="GroES-like"/>
    <property type="match status" value="1"/>
</dbReference>
<evidence type="ECO:0000259" key="16">
    <source>
        <dbReference type="SMART" id="SM00829"/>
    </source>
</evidence>
<comment type="catalytic activity">
    <reaction evidence="12">
        <text>a primary alcohol + NADP(+) = an aldehyde + NADPH + H(+)</text>
        <dbReference type="Rhea" id="RHEA:15937"/>
        <dbReference type="ChEBI" id="CHEBI:15378"/>
        <dbReference type="ChEBI" id="CHEBI:15734"/>
        <dbReference type="ChEBI" id="CHEBI:17478"/>
        <dbReference type="ChEBI" id="CHEBI:57783"/>
        <dbReference type="ChEBI" id="CHEBI:58349"/>
        <dbReference type="EC" id="1.1.1.2"/>
    </reaction>
    <physiologicalReaction direction="left-to-right" evidence="12">
        <dbReference type="Rhea" id="RHEA:15938"/>
    </physiologicalReaction>
    <physiologicalReaction direction="right-to-left" evidence="12">
        <dbReference type="Rhea" id="RHEA:15939"/>
    </physiologicalReaction>
</comment>
<keyword evidence="7 13" id="KW-0862">Zinc</keyword>
<name>A0A1L9SLG9_9EURO</name>
<evidence type="ECO:0000256" key="4">
    <source>
        <dbReference type="ARBA" id="ARBA00011738"/>
    </source>
</evidence>
<feature type="compositionally biased region" description="Basic and acidic residues" evidence="15">
    <location>
        <begin position="514"/>
        <end position="526"/>
    </location>
</feature>
<dbReference type="InterPro" id="IPR047109">
    <property type="entry name" value="CAD-like"/>
</dbReference>
<dbReference type="PROSITE" id="PS00059">
    <property type="entry name" value="ADH_ZINC"/>
    <property type="match status" value="1"/>
</dbReference>
<dbReference type="OrthoDB" id="312015at2759"/>
<dbReference type="Gene3D" id="3.90.180.10">
    <property type="entry name" value="Medium-chain alcohol dehydrogenases, catalytic domain"/>
    <property type="match status" value="1"/>
</dbReference>
<dbReference type="InterPro" id="IPR011032">
    <property type="entry name" value="GroES-like_sf"/>
</dbReference>
<dbReference type="Pfam" id="PF08240">
    <property type="entry name" value="ADH_N"/>
    <property type="match status" value="1"/>
</dbReference>
<feature type="domain" description="Enoyl reductase (ER)" evidence="16">
    <location>
        <begin position="577"/>
        <end position="918"/>
    </location>
</feature>
<evidence type="ECO:0000313" key="18">
    <source>
        <dbReference type="Proteomes" id="UP000184188"/>
    </source>
</evidence>
<dbReference type="SMART" id="SM00829">
    <property type="entry name" value="PKS_ER"/>
    <property type="match status" value="1"/>
</dbReference>
<evidence type="ECO:0000256" key="10">
    <source>
        <dbReference type="ARBA" id="ARBA00023054"/>
    </source>
</evidence>
<dbReference type="Gene3D" id="3.40.50.720">
    <property type="entry name" value="NAD(P)-binding Rossmann-like Domain"/>
    <property type="match status" value="1"/>
</dbReference>
<evidence type="ECO:0000256" key="7">
    <source>
        <dbReference type="ARBA" id="ARBA00022833"/>
    </source>
</evidence>
<dbReference type="Proteomes" id="UP000184188">
    <property type="component" value="Unassembled WGS sequence"/>
</dbReference>
<evidence type="ECO:0000256" key="8">
    <source>
        <dbReference type="ARBA" id="ARBA00022857"/>
    </source>
</evidence>
<feature type="region of interest" description="Disordered" evidence="15">
    <location>
        <begin position="380"/>
        <end position="462"/>
    </location>
</feature>
<evidence type="ECO:0000256" key="3">
    <source>
        <dbReference type="ARBA" id="ARBA00009291"/>
    </source>
</evidence>
<dbReference type="GO" id="GO:0008106">
    <property type="term" value="F:alcohol dehydrogenase (NADP+) activity"/>
    <property type="evidence" value="ECO:0007669"/>
    <property type="project" value="UniProtKB-EC"/>
</dbReference>
<evidence type="ECO:0000256" key="9">
    <source>
        <dbReference type="ARBA" id="ARBA00023002"/>
    </source>
</evidence>
<dbReference type="AlphaFoldDB" id="A0A1L9SLG9"/>
<dbReference type="InterPro" id="IPR002328">
    <property type="entry name" value="ADH_Zn_CS"/>
</dbReference>
<feature type="compositionally biased region" description="Basic and acidic residues" evidence="15">
    <location>
        <begin position="413"/>
        <end position="422"/>
    </location>
</feature>
<evidence type="ECO:0000256" key="14">
    <source>
        <dbReference type="SAM" id="Coils"/>
    </source>
</evidence>
<feature type="compositionally biased region" description="Basic and acidic residues" evidence="15">
    <location>
        <begin position="429"/>
        <end position="438"/>
    </location>
</feature>
<dbReference type="EMBL" id="KV878339">
    <property type="protein sequence ID" value="OJJ48112.1"/>
    <property type="molecule type" value="Genomic_DNA"/>
</dbReference>
<keyword evidence="8" id="KW-0521">NADP</keyword>
<evidence type="ECO:0000256" key="2">
    <source>
        <dbReference type="ARBA" id="ARBA00008072"/>
    </source>
</evidence>
<feature type="region of interest" description="Disordered" evidence="15">
    <location>
        <begin position="244"/>
        <end position="270"/>
    </location>
</feature>
<comment type="similarity">
    <text evidence="2 13">Belongs to the zinc-containing alcohol dehydrogenase family.</text>
</comment>
<keyword evidence="9" id="KW-0560">Oxidoreductase</keyword>
<gene>
    <name evidence="17" type="ORF">ASPZODRAFT_92382</name>
</gene>
<dbReference type="InterPro" id="IPR013149">
    <property type="entry name" value="ADH-like_C"/>
</dbReference>
<feature type="coiled-coil region" evidence="14">
    <location>
        <begin position="115"/>
        <end position="142"/>
    </location>
</feature>
<evidence type="ECO:0000313" key="17">
    <source>
        <dbReference type="EMBL" id="OJJ48112.1"/>
    </source>
</evidence>
<keyword evidence="18" id="KW-1185">Reference proteome</keyword>
<dbReference type="InterPro" id="IPR036291">
    <property type="entry name" value="NAD(P)-bd_dom_sf"/>
</dbReference>
<dbReference type="PANTHER" id="PTHR42683">
    <property type="entry name" value="ALDEHYDE REDUCTASE"/>
    <property type="match status" value="1"/>
</dbReference>
<dbReference type="STRING" id="1073090.A0A1L9SLG9"/>
<feature type="compositionally biased region" description="Polar residues" evidence="15">
    <location>
        <begin position="255"/>
        <end position="270"/>
    </location>
</feature>
<dbReference type="GO" id="GO:0008270">
    <property type="term" value="F:zinc ion binding"/>
    <property type="evidence" value="ECO:0007669"/>
    <property type="project" value="InterPro"/>
</dbReference>
<evidence type="ECO:0000256" key="15">
    <source>
        <dbReference type="SAM" id="MobiDB-lite"/>
    </source>
</evidence>
<reference evidence="18" key="1">
    <citation type="journal article" date="2017" name="Genome Biol.">
        <title>Comparative genomics reveals high biological diversity and specific adaptations in the industrially and medically important fungal genus Aspergillus.</title>
        <authorList>
            <person name="de Vries R.P."/>
            <person name="Riley R."/>
            <person name="Wiebenga A."/>
            <person name="Aguilar-Osorio G."/>
            <person name="Amillis S."/>
            <person name="Uchima C.A."/>
            <person name="Anderluh G."/>
            <person name="Asadollahi M."/>
            <person name="Askin M."/>
            <person name="Barry K."/>
            <person name="Battaglia E."/>
            <person name="Bayram O."/>
            <person name="Benocci T."/>
            <person name="Braus-Stromeyer S.A."/>
            <person name="Caldana C."/>
            <person name="Canovas D."/>
            <person name="Cerqueira G.C."/>
            <person name="Chen F."/>
            <person name="Chen W."/>
            <person name="Choi C."/>
            <person name="Clum A."/>
            <person name="Dos Santos R.A."/>
            <person name="Damasio A.R."/>
            <person name="Diallinas G."/>
            <person name="Emri T."/>
            <person name="Fekete E."/>
            <person name="Flipphi M."/>
            <person name="Freyberg S."/>
            <person name="Gallo A."/>
            <person name="Gournas C."/>
            <person name="Habgood R."/>
            <person name="Hainaut M."/>
            <person name="Harispe M.L."/>
            <person name="Henrissat B."/>
            <person name="Hilden K.S."/>
            <person name="Hope R."/>
            <person name="Hossain A."/>
            <person name="Karabika E."/>
            <person name="Karaffa L."/>
            <person name="Karanyi Z."/>
            <person name="Krasevec N."/>
            <person name="Kuo A."/>
            <person name="Kusch H."/>
            <person name="LaButti K."/>
            <person name="Lagendijk E.L."/>
            <person name="Lapidus A."/>
            <person name="Levasseur A."/>
            <person name="Lindquist E."/>
            <person name="Lipzen A."/>
            <person name="Logrieco A.F."/>
            <person name="MacCabe A."/>
            <person name="Maekelae M.R."/>
            <person name="Malavazi I."/>
            <person name="Melin P."/>
            <person name="Meyer V."/>
            <person name="Mielnichuk N."/>
            <person name="Miskei M."/>
            <person name="Molnar A.P."/>
            <person name="Mule G."/>
            <person name="Ngan C.Y."/>
            <person name="Orejas M."/>
            <person name="Orosz E."/>
            <person name="Ouedraogo J.P."/>
            <person name="Overkamp K.M."/>
            <person name="Park H.-S."/>
            <person name="Perrone G."/>
            <person name="Piumi F."/>
            <person name="Punt P.J."/>
            <person name="Ram A.F."/>
            <person name="Ramon A."/>
            <person name="Rauscher S."/>
            <person name="Record E."/>
            <person name="Riano-Pachon D.M."/>
            <person name="Robert V."/>
            <person name="Roehrig J."/>
            <person name="Ruller R."/>
            <person name="Salamov A."/>
            <person name="Salih N.S."/>
            <person name="Samson R.A."/>
            <person name="Sandor E."/>
            <person name="Sanguinetti M."/>
            <person name="Schuetze T."/>
            <person name="Sepcic K."/>
            <person name="Shelest E."/>
            <person name="Sherlock G."/>
            <person name="Sophianopoulou V."/>
            <person name="Squina F.M."/>
            <person name="Sun H."/>
            <person name="Susca A."/>
            <person name="Todd R.B."/>
            <person name="Tsang A."/>
            <person name="Unkles S.E."/>
            <person name="van de Wiele N."/>
            <person name="van Rossen-Uffink D."/>
            <person name="Oliveira J.V."/>
            <person name="Vesth T.C."/>
            <person name="Visser J."/>
            <person name="Yu J.-H."/>
            <person name="Zhou M."/>
            <person name="Andersen M.R."/>
            <person name="Archer D.B."/>
            <person name="Baker S.E."/>
            <person name="Benoit I."/>
            <person name="Brakhage A.A."/>
            <person name="Braus G.H."/>
            <person name="Fischer R."/>
            <person name="Frisvad J.C."/>
            <person name="Goldman G.H."/>
            <person name="Houbraken J."/>
            <person name="Oakley B."/>
            <person name="Pocsi I."/>
            <person name="Scazzocchio C."/>
            <person name="Seiboth B."/>
            <person name="vanKuyk P.A."/>
            <person name="Wortman J."/>
            <person name="Dyer P.S."/>
            <person name="Grigoriev I.V."/>
        </authorList>
    </citation>
    <scope>NUCLEOTIDE SEQUENCE [LARGE SCALE GENOMIC DNA]</scope>
    <source>
        <strain evidence="18">CBS 506.65</strain>
    </source>
</reference>
<dbReference type="EC" id="1.1.1.2" evidence="11"/>
<evidence type="ECO:0000256" key="1">
    <source>
        <dbReference type="ARBA" id="ARBA00001947"/>
    </source>
</evidence>
<dbReference type="InterPro" id="IPR013154">
    <property type="entry name" value="ADH-like_N"/>
</dbReference>
<proteinExistence type="inferred from homology"/>
<keyword evidence="5" id="KW-0597">Phosphoprotein</keyword>
<evidence type="ECO:0000256" key="5">
    <source>
        <dbReference type="ARBA" id="ARBA00022553"/>
    </source>
</evidence>
<keyword evidence="6 13" id="KW-0479">Metal-binding</keyword>
<evidence type="ECO:0000256" key="6">
    <source>
        <dbReference type="ARBA" id="ARBA00022723"/>
    </source>
</evidence>
<evidence type="ECO:0000256" key="11">
    <source>
        <dbReference type="ARBA" id="ARBA00024074"/>
    </source>
</evidence>
<dbReference type="GO" id="GO:0006066">
    <property type="term" value="P:alcohol metabolic process"/>
    <property type="evidence" value="ECO:0007669"/>
    <property type="project" value="UniProtKB-ARBA"/>
</dbReference>
<dbReference type="RefSeq" id="XP_022582622.1">
    <property type="nucleotide sequence ID" value="XM_022730441.1"/>
</dbReference>
<evidence type="ECO:0000256" key="13">
    <source>
        <dbReference type="RuleBase" id="RU361277"/>
    </source>
</evidence>
<dbReference type="FunFam" id="3.40.50.720:FF:000158">
    <property type="entry name" value="Zinc-binding alcohol dehydrogenase"/>
    <property type="match status" value="1"/>
</dbReference>
<dbReference type="SUPFAM" id="SSF51735">
    <property type="entry name" value="NAD(P)-binding Rossmann-fold domains"/>
    <property type="match status" value="1"/>
</dbReference>
<protein>
    <recommendedName>
        <fullName evidence="11">alcohol dehydrogenase (NADP(+))</fullName>
        <ecNumber evidence="11">1.1.1.2</ecNumber>
    </recommendedName>
</protein>
<keyword evidence="10 14" id="KW-0175">Coiled coil</keyword>
<accession>A0A1L9SLG9</accession>
<dbReference type="Pfam" id="PF11559">
    <property type="entry name" value="ADIP"/>
    <property type="match status" value="1"/>
</dbReference>
<comment type="similarity">
    <text evidence="3">Belongs to the ADIP family.</text>
</comment>